<reference evidence="1" key="1">
    <citation type="journal article" date="2019" name="bioRxiv">
        <title>The Genome of the Zebra Mussel, Dreissena polymorpha: A Resource for Invasive Species Research.</title>
        <authorList>
            <person name="McCartney M.A."/>
            <person name="Auch B."/>
            <person name="Kono T."/>
            <person name="Mallez S."/>
            <person name="Zhang Y."/>
            <person name="Obille A."/>
            <person name="Becker A."/>
            <person name="Abrahante J.E."/>
            <person name="Garbe J."/>
            <person name="Badalamenti J.P."/>
            <person name="Herman A."/>
            <person name="Mangelson H."/>
            <person name="Liachko I."/>
            <person name="Sullivan S."/>
            <person name="Sone E.D."/>
            <person name="Koren S."/>
            <person name="Silverstein K.A.T."/>
            <person name="Beckman K.B."/>
            <person name="Gohl D.M."/>
        </authorList>
    </citation>
    <scope>NUCLEOTIDE SEQUENCE</scope>
    <source>
        <strain evidence="1">Duluth1</strain>
        <tissue evidence="1">Whole animal</tissue>
    </source>
</reference>
<dbReference type="Proteomes" id="UP000828390">
    <property type="component" value="Unassembled WGS sequence"/>
</dbReference>
<name>A0A9D4EXF8_DREPO</name>
<accession>A0A9D4EXF8</accession>
<reference evidence="1" key="2">
    <citation type="submission" date="2020-11" db="EMBL/GenBank/DDBJ databases">
        <authorList>
            <person name="McCartney M.A."/>
            <person name="Auch B."/>
            <person name="Kono T."/>
            <person name="Mallez S."/>
            <person name="Becker A."/>
            <person name="Gohl D.M."/>
            <person name="Silverstein K.A.T."/>
            <person name="Koren S."/>
            <person name="Bechman K.B."/>
            <person name="Herman A."/>
            <person name="Abrahante J.E."/>
            <person name="Garbe J."/>
        </authorList>
    </citation>
    <scope>NUCLEOTIDE SEQUENCE</scope>
    <source>
        <strain evidence="1">Duluth1</strain>
        <tissue evidence="1">Whole animal</tissue>
    </source>
</reference>
<gene>
    <name evidence="1" type="ORF">DPMN_165563</name>
</gene>
<evidence type="ECO:0000313" key="1">
    <source>
        <dbReference type="EMBL" id="KAH3787439.1"/>
    </source>
</evidence>
<dbReference type="AlphaFoldDB" id="A0A9D4EXF8"/>
<dbReference type="EMBL" id="JAIWYP010000008">
    <property type="protein sequence ID" value="KAH3787439.1"/>
    <property type="molecule type" value="Genomic_DNA"/>
</dbReference>
<keyword evidence="2" id="KW-1185">Reference proteome</keyword>
<evidence type="ECO:0000313" key="2">
    <source>
        <dbReference type="Proteomes" id="UP000828390"/>
    </source>
</evidence>
<organism evidence="1 2">
    <name type="scientific">Dreissena polymorpha</name>
    <name type="common">Zebra mussel</name>
    <name type="synonym">Mytilus polymorpha</name>
    <dbReference type="NCBI Taxonomy" id="45954"/>
    <lineage>
        <taxon>Eukaryota</taxon>
        <taxon>Metazoa</taxon>
        <taxon>Spiralia</taxon>
        <taxon>Lophotrochozoa</taxon>
        <taxon>Mollusca</taxon>
        <taxon>Bivalvia</taxon>
        <taxon>Autobranchia</taxon>
        <taxon>Heteroconchia</taxon>
        <taxon>Euheterodonta</taxon>
        <taxon>Imparidentia</taxon>
        <taxon>Neoheterodontei</taxon>
        <taxon>Myida</taxon>
        <taxon>Dreissenoidea</taxon>
        <taxon>Dreissenidae</taxon>
        <taxon>Dreissena</taxon>
    </lineage>
</organism>
<sequence length="302" mass="33293">MDKVPFSCSLCNFRCLEQHELMDHVRKYRRHIDEASKLGVTNTTVLQNQAERPIVIDNYAEAIEDTVQTQDPVLPLSSIQKGSASELERPDQEQMKHELNLDTSVSMGNSLTSSALSFEPGCLTDPPISQYDAPTPLLDEHYEEGEFNDWLGSLAAPDDRDTAPPEGPNLQVVPTLTSAGQRETMNPMPLIATSEQVVVFSPIMTAPQVTTAVVQDPIIEAMRQSAEPVMVFSPMMAAPQVTTSVVQDVISEAIRQSTIQVVNTIREGHSSILSAINANPRDMVNLLKEIRDALQKTNNELK</sequence>
<comment type="caution">
    <text evidence="1">The sequence shown here is derived from an EMBL/GenBank/DDBJ whole genome shotgun (WGS) entry which is preliminary data.</text>
</comment>
<protein>
    <submittedName>
        <fullName evidence="1">Uncharacterized protein</fullName>
    </submittedName>
</protein>
<proteinExistence type="predicted"/>